<dbReference type="Gene3D" id="3.40.50.80">
    <property type="entry name" value="Nucleotide-binding domain of ferredoxin-NADP reductase (FNR) module"/>
    <property type="match status" value="1"/>
</dbReference>
<sequence length="382" mass="41015">MKTRIHAIAGGIGLLMILSFWTSTILSELFGSHETIAMVKGLILKGMFILVPAMAIVGASGASLGAGRTDQRISAKKKRMPIIAANGLLVLLPMAFVLESRASAGTFDTWFYVLQSIELIAGATNITLMALNARDGIRLTGRNQHTNQSQLIGREVVAKDTIAVRIAKPTGFTYKPGQAIRLTLPSGIENDAGGVSRILSIASAPHEVDLMVITRVRDSAFKQALNTMPVGSDLQLAGPMGTFTLDEDSTRPAVLLAGGIGITPFLSMIRHAMYANLPNKITLFYSNRTFADAAMLNELQEIAASNPNFNLVATMTDTMNSDDWSGEAGRIDAAMLARHLTNLNGPIYYSVGPSTFVKAMGELLGAAEIDRSDMRFEQFSGY</sequence>
<keyword evidence="2" id="KW-1133">Transmembrane helix</keyword>
<gene>
    <name evidence="4" type="ORF">BDE40_2385</name>
</gene>
<name>A0A4R7LLU0_9RHOB</name>
<dbReference type="SUPFAM" id="SSF63380">
    <property type="entry name" value="Riboflavin synthase domain-like"/>
    <property type="match status" value="1"/>
</dbReference>
<reference evidence="4 5" key="1">
    <citation type="submission" date="2019-03" db="EMBL/GenBank/DDBJ databases">
        <title>Genomic Encyclopedia of Archaeal and Bacterial Type Strains, Phase II (KMG-II): from individual species to whole genera.</title>
        <authorList>
            <person name="Goeker M."/>
        </authorList>
    </citation>
    <scope>NUCLEOTIDE SEQUENCE [LARGE SCALE GENOMIC DNA]</scope>
    <source>
        <strain evidence="4 5">DSM 29467</strain>
    </source>
</reference>
<comment type="cofactor">
    <cofactor evidence="1">
        <name>[2Fe-2S] cluster</name>
        <dbReference type="ChEBI" id="CHEBI:190135"/>
    </cofactor>
</comment>
<evidence type="ECO:0000256" key="1">
    <source>
        <dbReference type="ARBA" id="ARBA00034078"/>
    </source>
</evidence>
<keyword evidence="2" id="KW-0472">Membrane</keyword>
<dbReference type="Proteomes" id="UP000294563">
    <property type="component" value="Unassembled WGS sequence"/>
</dbReference>
<dbReference type="PRINTS" id="PR00371">
    <property type="entry name" value="FPNCR"/>
</dbReference>
<dbReference type="AlphaFoldDB" id="A0A4R7LLU0"/>
<dbReference type="PROSITE" id="PS51384">
    <property type="entry name" value="FAD_FR"/>
    <property type="match status" value="1"/>
</dbReference>
<dbReference type="PANTHER" id="PTHR47354:SF5">
    <property type="entry name" value="PROTEIN RFBI"/>
    <property type="match status" value="1"/>
</dbReference>
<dbReference type="SUPFAM" id="SSF52343">
    <property type="entry name" value="Ferredoxin reductase-like, C-terminal NADP-linked domain"/>
    <property type="match status" value="1"/>
</dbReference>
<feature type="transmembrane region" description="Helical" evidence="2">
    <location>
        <begin position="7"/>
        <end position="26"/>
    </location>
</feature>
<protein>
    <submittedName>
        <fullName evidence="4">Ferredoxin-NADP reductase</fullName>
    </submittedName>
</protein>
<keyword evidence="2" id="KW-0812">Transmembrane</keyword>
<evidence type="ECO:0000313" key="5">
    <source>
        <dbReference type="Proteomes" id="UP000294563"/>
    </source>
</evidence>
<dbReference type="InterPro" id="IPR017938">
    <property type="entry name" value="Riboflavin_synthase-like_b-brl"/>
</dbReference>
<dbReference type="PRINTS" id="PR00410">
    <property type="entry name" value="PHEHYDRXLASE"/>
</dbReference>
<feature type="transmembrane region" description="Helical" evidence="2">
    <location>
        <begin position="46"/>
        <end position="67"/>
    </location>
</feature>
<organism evidence="4 5">
    <name type="scientific">Litoreibacter halocynthiae</name>
    <dbReference type="NCBI Taxonomy" id="1242689"/>
    <lineage>
        <taxon>Bacteria</taxon>
        <taxon>Pseudomonadati</taxon>
        <taxon>Pseudomonadota</taxon>
        <taxon>Alphaproteobacteria</taxon>
        <taxon>Rhodobacterales</taxon>
        <taxon>Roseobacteraceae</taxon>
        <taxon>Litoreibacter</taxon>
    </lineage>
</organism>
<dbReference type="PANTHER" id="PTHR47354">
    <property type="entry name" value="NADH OXIDOREDUCTASE HCR"/>
    <property type="match status" value="1"/>
</dbReference>
<feature type="transmembrane region" description="Helical" evidence="2">
    <location>
        <begin position="79"/>
        <end position="98"/>
    </location>
</feature>
<comment type="caution">
    <text evidence="4">The sequence shown here is derived from an EMBL/GenBank/DDBJ whole genome shotgun (WGS) entry which is preliminary data.</text>
</comment>
<dbReference type="CDD" id="cd00322">
    <property type="entry name" value="FNR_like"/>
    <property type="match status" value="1"/>
</dbReference>
<feature type="transmembrane region" description="Helical" evidence="2">
    <location>
        <begin position="110"/>
        <end position="131"/>
    </location>
</feature>
<dbReference type="InterPro" id="IPR001709">
    <property type="entry name" value="Flavoprot_Pyr_Nucl_cyt_Rdtase"/>
</dbReference>
<accession>A0A4R7LLU0</accession>
<dbReference type="EMBL" id="SOBH01000002">
    <property type="protein sequence ID" value="TDT75652.1"/>
    <property type="molecule type" value="Genomic_DNA"/>
</dbReference>
<dbReference type="InterPro" id="IPR039261">
    <property type="entry name" value="FNR_nucleotide-bd"/>
</dbReference>
<dbReference type="Pfam" id="PF00175">
    <property type="entry name" value="NAD_binding_1"/>
    <property type="match status" value="1"/>
</dbReference>
<dbReference type="RefSeq" id="WP_134014692.1">
    <property type="nucleotide sequence ID" value="NZ_SOBH01000002.1"/>
</dbReference>
<dbReference type="InterPro" id="IPR001433">
    <property type="entry name" value="OxRdtase_FAD/NAD-bd"/>
</dbReference>
<dbReference type="Gene3D" id="2.40.30.10">
    <property type="entry name" value="Translation factors"/>
    <property type="match status" value="1"/>
</dbReference>
<evidence type="ECO:0000256" key="2">
    <source>
        <dbReference type="SAM" id="Phobius"/>
    </source>
</evidence>
<dbReference type="OrthoDB" id="5195601at2"/>
<feature type="domain" description="FAD-binding FR-type" evidence="3">
    <location>
        <begin position="144"/>
        <end position="246"/>
    </location>
</feature>
<dbReference type="InterPro" id="IPR017927">
    <property type="entry name" value="FAD-bd_FR_type"/>
</dbReference>
<proteinExistence type="predicted"/>
<evidence type="ECO:0000313" key="4">
    <source>
        <dbReference type="EMBL" id="TDT75652.1"/>
    </source>
</evidence>
<keyword evidence="5" id="KW-1185">Reference proteome</keyword>
<evidence type="ECO:0000259" key="3">
    <source>
        <dbReference type="PROSITE" id="PS51384"/>
    </source>
</evidence>
<dbReference type="GO" id="GO:0016491">
    <property type="term" value="F:oxidoreductase activity"/>
    <property type="evidence" value="ECO:0007669"/>
    <property type="project" value="InterPro"/>
</dbReference>
<dbReference type="InterPro" id="IPR050415">
    <property type="entry name" value="MRET"/>
</dbReference>